<dbReference type="GO" id="GO:0004519">
    <property type="term" value="F:endonuclease activity"/>
    <property type="evidence" value="ECO:0007669"/>
    <property type="project" value="UniProtKB-KW"/>
</dbReference>
<sequence>PAVLHHRNPVTRVQGILQVVGNIDNDPAQLLPKPSLQTPPSLQSPPQHSTGCAPFAKTERVRVAKIYDGDTLTLSDGRKVRLVGVNTTEMGRDGQPDQPFARRAQQSVSLFVRQSDRIELLLDAQTKDHYGRWLGHIYNEAGENLERHLLQQGLAYHVAIPPNLTLAECLAKAERQGRAARLGVWSDQGLLPVKAKHIKQGGFQRVQGLVTAVQTGKHWRLALDKKITVMIYSEHQHRFTQAWFERLQGKNIEVQGWVYQSKGKWRIKLETPYGIELL</sequence>
<protein>
    <recommendedName>
        <fullName evidence="5">TNase-like domain-containing protein</fullName>
    </recommendedName>
</protein>
<comment type="caution">
    <text evidence="6">The sequence shown here is derived from an EMBL/GenBank/DDBJ whole genome shotgun (WGS) entry which is preliminary data.</text>
</comment>
<dbReference type="PROSITE" id="PS50830">
    <property type="entry name" value="TNASE_3"/>
    <property type="match status" value="1"/>
</dbReference>
<dbReference type="SUPFAM" id="SSF50199">
    <property type="entry name" value="Staphylococcal nuclease"/>
    <property type="match status" value="1"/>
</dbReference>
<feature type="non-terminal residue" evidence="6">
    <location>
        <position position="1"/>
    </location>
</feature>
<dbReference type="GO" id="GO:0016787">
    <property type="term" value="F:hydrolase activity"/>
    <property type="evidence" value="ECO:0007669"/>
    <property type="project" value="UniProtKB-KW"/>
</dbReference>
<accession>A0A0F9HYG0</accession>
<dbReference type="EMBL" id="LAZR01021025">
    <property type="protein sequence ID" value="KKL86740.1"/>
    <property type="molecule type" value="Genomic_DNA"/>
</dbReference>
<keyword evidence="3" id="KW-0378">Hydrolase</keyword>
<dbReference type="Gene3D" id="2.40.50.90">
    <property type="match status" value="1"/>
</dbReference>
<evidence type="ECO:0000313" key="6">
    <source>
        <dbReference type="EMBL" id="KKL86740.1"/>
    </source>
</evidence>
<name>A0A0F9HYG0_9ZZZZ</name>
<evidence type="ECO:0000256" key="2">
    <source>
        <dbReference type="ARBA" id="ARBA00022759"/>
    </source>
</evidence>
<dbReference type="PANTHER" id="PTHR12302">
    <property type="entry name" value="EBNA2 BINDING PROTEIN P100"/>
    <property type="match status" value="1"/>
</dbReference>
<reference evidence="6" key="1">
    <citation type="journal article" date="2015" name="Nature">
        <title>Complex archaea that bridge the gap between prokaryotes and eukaryotes.</title>
        <authorList>
            <person name="Spang A."/>
            <person name="Saw J.H."/>
            <person name="Jorgensen S.L."/>
            <person name="Zaremba-Niedzwiedzka K."/>
            <person name="Martijn J."/>
            <person name="Lind A.E."/>
            <person name="van Eijk R."/>
            <person name="Schleper C."/>
            <person name="Guy L."/>
            <person name="Ettema T.J."/>
        </authorList>
    </citation>
    <scope>NUCLEOTIDE SEQUENCE</scope>
</reference>
<dbReference type="SMART" id="SM00318">
    <property type="entry name" value="SNc"/>
    <property type="match status" value="1"/>
</dbReference>
<feature type="domain" description="TNase-like" evidence="5">
    <location>
        <begin position="57"/>
        <end position="187"/>
    </location>
</feature>
<proteinExistence type="predicted"/>
<dbReference type="AlphaFoldDB" id="A0A0F9HYG0"/>
<organism evidence="6">
    <name type="scientific">marine sediment metagenome</name>
    <dbReference type="NCBI Taxonomy" id="412755"/>
    <lineage>
        <taxon>unclassified sequences</taxon>
        <taxon>metagenomes</taxon>
        <taxon>ecological metagenomes</taxon>
    </lineage>
</organism>
<evidence type="ECO:0000256" key="4">
    <source>
        <dbReference type="SAM" id="MobiDB-lite"/>
    </source>
</evidence>
<keyword evidence="1" id="KW-0540">Nuclease</keyword>
<keyword evidence="2" id="KW-0255">Endonuclease</keyword>
<dbReference type="Pfam" id="PF00565">
    <property type="entry name" value="SNase"/>
    <property type="match status" value="1"/>
</dbReference>
<dbReference type="InterPro" id="IPR035437">
    <property type="entry name" value="SNase_OB-fold_sf"/>
</dbReference>
<gene>
    <name evidence="6" type="ORF">LCGC14_1941720</name>
</gene>
<dbReference type="InterPro" id="IPR016071">
    <property type="entry name" value="Staphylococal_nuclease_OB-fold"/>
</dbReference>
<feature type="region of interest" description="Disordered" evidence="4">
    <location>
        <begin position="28"/>
        <end position="53"/>
    </location>
</feature>
<evidence type="ECO:0000259" key="5">
    <source>
        <dbReference type="PROSITE" id="PS50830"/>
    </source>
</evidence>
<dbReference type="PANTHER" id="PTHR12302:SF3">
    <property type="entry name" value="SERINE_THREONINE-PROTEIN KINASE 31"/>
    <property type="match status" value="1"/>
</dbReference>
<feature type="compositionally biased region" description="Low complexity" evidence="4">
    <location>
        <begin position="29"/>
        <end position="49"/>
    </location>
</feature>
<evidence type="ECO:0000256" key="1">
    <source>
        <dbReference type="ARBA" id="ARBA00022722"/>
    </source>
</evidence>
<evidence type="ECO:0000256" key="3">
    <source>
        <dbReference type="ARBA" id="ARBA00022801"/>
    </source>
</evidence>